<comment type="caution">
    <text evidence="1">The sequence shown here is derived from an EMBL/GenBank/DDBJ whole genome shotgun (WGS) entry which is preliminary data.</text>
</comment>
<dbReference type="RefSeq" id="WP_379875906.1">
    <property type="nucleotide sequence ID" value="NZ_JBHUIP010000006.1"/>
</dbReference>
<keyword evidence="2" id="KW-1185">Reference proteome</keyword>
<gene>
    <name evidence="1" type="ORF">ACFSM5_08565</name>
</gene>
<accession>A0ABW5DPH7</accession>
<proteinExistence type="predicted"/>
<sequence>MTEAAHHTKPARPMPFAIDWKGEGPRQYDNWQKVFQGWADTTNELWTAQADQANEGLKAINKELAEFSAAKSPRDLAHRLLNVQRHAFTGWIRSMRLINDHMAKCCFDTANCACDLASTEGLPAKPQN</sequence>
<protein>
    <recommendedName>
        <fullName evidence="3">Phasin domain-containing protein</fullName>
    </recommendedName>
</protein>
<evidence type="ECO:0000313" key="1">
    <source>
        <dbReference type="EMBL" id="MFD2262937.1"/>
    </source>
</evidence>
<dbReference type="Proteomes" id="UP001597295">
    <property type="component" value="Unassembled WGS sequence"/>
</dbReference>
<evidence type="ECO:0008006" key="3">
    <source>
        <dbReference type="Google" id="ProtNLM"/>
    </source>
</evidence>
<dbReference type="EMBL" id="JBHUIP010000006">
    <property type="protein sequence ID" value="MFD2262937.1"/>
    <property type="molecule type" value="Genomic_DNA"/>
</dbReference>
<reference evidence="2" key="1">
    <citation type="journal article" date="2019" name="Int. J. Syst. Evol. Microbiol.">
        <title>The Global Catalogue of Microorganisms (GCM) 10K type strain sequencing project: providing services to taxonomists for standard genome sequencing and annotation.</title>
        <authorList>
            <consortium name="The Broad Institute Genomics Platform"/>
            <consortium name="The Broad Institute Genome Sequencing Center for Infectious Disease"/>
            <person name="Wu L."/>
            <person name="Ma J."/>
        </authorList>
    </citation>
    <scope>NUCLEOTIDE SEQUENCE [LARGE SCALE GENOMIC DNA]</scope>
    <source>
        <strain evidence="2">CGMCC 1.19062</strain>
    </source>
</reference>
<name>A0ABW5DPH7_9PROT</name>
<evidence type="ECO:0000313" key="2">
    <source>
        <dbReference type="Proteomes" id="UP001597295"/>
    </source>
</evidence>
<organism evidence="1 2">
    <name type="scientific">Lacibacterium aquatile</name>
    <dbReference type="NCBI Taxonomy" id="1168082"/>
    <lineage>
        <taxon>Bacteria</taxon>
        <taxon>Pseudomonadati</taxon>
        <taxon>Pseudomonadota</taxon>
        <taxon>Alphaproteobacteria</taxon>
        <taxon>Rhodospirillales</taxon>
        <taxon>Rhodospirillaceae</taxon>
    </lineage>
</organism>